<evidence type="ECO:0000313" key="4">
    <source>
        <dbReference type="EMBL" id="KAK9031684.1"/>
    </source>
</evidence>
<dbReference type="SUPFAM" id="SSF56672">
    <property type="entry name" value="DNA/RNA polymerases"/>
    <property type="match status" value="1"/>
</dbReference>
<dbReference type="Pfam" id="PF25597">
    <property type="entry name" value="SH3_retrovirus"/>
    <property type="match status" value="1"/>
</dbReference>
<feature type="domain" description="Retroviral polymerase SH3-like" evidence="3">
    <location>
        <begin position="142"/>
        <end position="197"/>
    </location>
</feature>
<feature type="domain" description="Reverse transcriptase Ty1/copia-type" evidence="2">
    <location>
        <begin position="298"/>
        <end position="339"/>
    </location>
</feature>
<dbReference type="EMBL" id="JBBPBN010000009">
    <property type="protein sequence ID" value="KAK9031684.1"/>
    <property type="molecule type" value="Genomic_DNA"/>
</dbReference>
<gene>
    <name evidence="4" type="ORF">V6N11_055976</name>
</gene>
<dbReference type="PANTHER" id="PTHR11439">
    <property type="entry name" value="GAG-POL-RELATED RETROTRANSPOSON"/>
    <property type="match status" value="1"/>
</dbReference>
<dbReference type="PANTHER" id="PTHR11439:SF496">
    <property type="entry name" value="RNA-DIRECTED DNA POLYMERASE"/>
    <property type="match status" value="1"/>
</dbReference>
<name>A0ABR2T341_9ROSI</name>
<evidence type="ECO:0000259" key="2">
    <source>
        <dbReference type="Pfam" id="PF07727"/>
    </source>
</evidence>
<dbReference type="Proteomes" id="UP001396334">
    <property type="component" value="Unassembled WGS sequence"/>
</dbReference>
<evidence type="ECO:0000313" key="5">
    <source>
        <dbReference type="Proteomes" id="UP001396334"/>
    </source>
</evidence>
<dbReference type="InterPro" id="IPR057670">
    <property type="entry name" value="SH3_retrovirus"/>
</dbReference>
<evidence type="ECO:0000259" key="3">
    <source>
        <dbReference type="Pfam" id="PF25597"/>
    </source>
</evidence>
<evidence type="ECO:0008006" key="6">
    <source>
        <dbReference type="Google" id="ProtNLM"/>
    </source>
</evidence>
<feature type="region of interest" description="Disordered" evidence="1">
    <location>
        <begin position="222"/>
        <end position="246"/>
    </location>
</feature>
<comment type="caution">
    <text evidence="4">The sequence shown here is derived from an EMBL/GenBank/DDBJ whole genome shotgun (WGS) entry which is preliminary data.</text>
</comment>
<proteinExistence type="predicted"/>
<feature type="domain" description="Reverse transcriptase Ty1/copia-type" evidence="2">
    <location>
        <begin position="340"/>
        <end position="514"/>
    </location>
</feature>
<organism evidence="4 5">
    <name type="scientific">Hibiscus sabdariffa</name>
    <name type="common">roselle</name>
    <dbReference type="NCBI Taxonomy" id="183260"/>
    <lineage>
        <taxon>Eukaryota</taxon>
        <taxon>Viridiplantae</taxon>
        <taxon>Streptophyta</taxon>
        <taxon>Embryophyta</taxon>
        <taxon>Tracheophyta</taxon>
        <taxon>Spermatophyta</taxon>
        <taxon>Magnoliopsida</taxon>
        <taxon>eudicotyledons</taxon>
        <taxon>Gunneridae</taxon>
        <taxon>Pentapetalae</taxon>
        <taxon>rosids</taxon>
        <taxon>malvids</taxon>
        <taxon>Malvales</taxon>
        <taxon>Malvaceae</taxon>
        <taxon>Malvoideae</taxon>
        <taxon>Hibiscus</taxon>
    </lineage>
</organism>
<evidence type="ECO:0000256" key="1">
    <source>
        <dbReference type="SAM" id="MobiDB-lite"/>
    </source>
</evidence>
<protein>
    <recommendedName>
        <fullName evidence="6">Reverse transcriptase Ty1/copia-type domain-containing protein</fullName>
    </recommendedName>
</protein>
<reference evidence="4 5" key="1">
    <citation type="journal article" date="2024" name="G3 (Bethesda)">
        <title>Genome assembly of Hibiscus sabdariffa L. provides insights into metabolisms of medicinal natural products.</title>
        <authorList>
            <person name="Kim T."/>
        </authorList>
    </citation>
    <scope>NUCLEOTIDE SEQUENCE [LARGE SCALE GENOMIC DNA]</scope>
    <source>
        <strain evidence="4">TK-2024</strain>
        <tissue evidence="4">Old leaves</tissue>
    </source>
</reference>
<sequence>MSEGTPVGAHVIKMMGYIQTLEKQGFALNNELVTDVILQSLSDSFKQFILNFNMNDIDKTLPQLLGMLRTAKSNLKKNGSNSIQIVRVAKERERKGQSLRGYALEIDAFTLNRVPSKSVQKTPHEMWNGKRPNMSFMKIWGCKAYVKHQMSTKLEPKSEKCTFVGYPKETKGYYFYNENKVFVARTGVFLEKEFLTNSGKSRNIELKEVQQQQDIEPEVEGISQAVEENPTDLETQPLRRSSRERHEPDRYGFLVTTHGDVILVDQDEPKTYEEAVASPDSEKWLGAMRSEMDSMSDNQVWTLVEPPEGIKPIGCKWVFKKKTDMDGNVQTYKGRLVAKVAAFHDYEIWKMDVKTAFLNGKLEEDVYMTQPEGFVTPENAGKVCKLQISIYGLKQASRSWNLRFNEAIQEFGFIRNEDEPCVYKKFSGSIVSFLILYVDDILIIGNDVPTLQSIKTWLSSCFSMKDLGEAAYILGVKIYRDRSRRLLGLSQSTYIDKVLKRFSMEESKRGFLPMRHGISLSKEMCPSSPQERERMSQIPYASAIGSIMYAMICTRPDLSYALSMTSRYQANPGEGHWTAVKNILKYLRRTKDVFLVYGGEEELRIKGYTDASFQTNKNDSQSQSGFVFCLNEGTDSIVTTMEPLRKQRNPDLIMDPNILLSASISYDEMGKYERYTRMITSLIPLTKALAQQKRDRHTKSLGIRYMSDWS</sequence>
<dbReference type="Pfam" id="PF07727">
    <property type="entry name" value="RVT_2"/>
    <property type="match status" value="2"/>
</dbReference>
<dbReference type="InterPro" id="IPR013103">
    <property type="entry name" value="RVT_2"/>
</dbReference>
<keyword evidence="5" id="KW-1185">Reference proteome</keyword>
<dbReference type="InterPro" id="IPR043502">
    <property type="entry name" value="DNA/RNA_pol_sf"/>
</dbReference>
<accession>A0ABR2T341</accession>